<evidence type="ECO:0000256" key="4">
    <source>
        <dbReference type="ARBA" id="ARBA00023136"/>
    </source>
</evidence>
<evidence type="ECO:0000313" key="7">
    <source>
        <dbReference type="EMBL" id="KAK3357527.1"/>
    </source>
</evidence>
<reference evidence="7" key="1">
    <citation type="journal article" date="2023" name="Mol. Phylogenet. Evol.">
        <title>Genome-scale phylogeny and comparative genomics of the fungal order Sordariales.</title>
        <authorList>
            <person name="Hensen N."/>
            <person name="Bonometti L."/>
            <person name="Westerberg I."/>
            <person name="Brannstrom I.O."/>
            <person name="Guillou S."/>
            <person name="Cros-Aarteil S."/>
            <person name="Calhoun S."/>
            <person name="Haridas S."/>
            <person name="Kuo A."/>
            <person name="Mondo S."/>
            <person name="Pangilinan J."/>
            <person name="Riley R."/>
            <person name="LaButti K."/>
            <person name="Andreopoulos B."/>
            <person name="Lipzen A."/>
            <person name="Chen C."/>
            <person name="Yan M."/>
            <person name="Daum C."/>
            <person name="Ng V."/>
            <person name="Clum A."/>
            <person name="Steindorff A."/>
            <person name="Ohm R.A."/>
            <person name="Martin F."/>
            <person name="Silar P."/>
            <person name="Natvig D.O."/>
            <person name="Lalanne C."/>
            <person name="Gautier V."/>
            <person name="Ament-Velasquez S.L."/>
            <person name="Kruys A."/>
            <person name="Hutchinson M.I."/>
            <person name="Powell A.J."/>
            <person name="Barry K."/>
            <person name="Miller A.N."/>
            <person name="Grigoriev I.V."/>
            <person name="Debuchy R."/>
            <person name="Gladieux P."/>
            <person name="Hiltunen Thoren M."/>
            <person name="Johannesson H."/>
        </authorList>
    </citation>
    <scope>NUCLEOTIDE SEQUENCE</scope>
    <source>
        <strain evidence="7">CBS 955.72</strain>
    </source>
</reference>
<keyword evidence="8" id="KW-1185">Reference proteome</keyword>
<evidence type="ECO:0000256" key="3">
    <source>
        <dbReference type="ARBA" id="ARBA00022989"/>
    </source>
</evidence>
<accession>A0AAJ0HMB3</accession>
<keyword evidence="3 5" id="KW-1133">Transmembrane helix</keyword>
<evidence type="ECO:0000313" key="8">
    <source>
        <dbReference type="Proteomes" id="UP001275084"/>
    </source>
</evidence>
<dbReference type="InterPro" id="IPR025423">
    <property type="entry name" value="TMEM205-like"/>
</dbReference>
<evidence type="ECO:0000259" key="6">
    <source>
        <dbReference type="Pfam" id="PF13664"/>
    </source>
</evidence>
<proteinExistence type="predicted"/>
<keyword evidence="2 5" id="KW-0812">Transmembrane</keyword>
<evidence type="ECO:0000256" key="1">
    <source>
        <dbReference type="ARBA" id="ARBA00004370"/>
    </source>
</evidence>
<dbReference type="AlphaFoldDB" id="A0AAJ0HMB3"/>
<organism evidence="7 8">
    <name type="scientific">Lasiosphaeria hispida</name>
    <dbReference type="NCBI Taxonomy" id="260671"/>
    <lineage>
        <taxon>Eukaryota</taxon>
        <taxon>Fungi</taxon>
        <taxon>Dikarya</taxon>
        <taxon>Ascomycota</taxon>
        <taxon>Pezizomycotina</taxon>
        <taxon>Sordariomycetes</taxon>
        <taxon>Sordariomycetidae</taxon>
        <taxon>Sordariales</taxon>
        <taxon>Lasiosphaeriaceae</taxon>
        <taxon>Lasiosphaeria</taxon>
    </lineage>
</organism>
<feature type="domain" description="TMEM205-like" evidence="6">
    <location>
        <begin position="15"/>
        <end position="123"/>
    </location>
</feature>
<dbReference type="InterPro" id="IPR053009">
    <property type="entry name" value="Xanthocillin_Biosynth-Assoc"/>
</dbReference>
<dbReference type="Pfam" id="PF13664">
    <property type="entry name" value="DUF4149"/>
    <property type="match status" value="1"/>
</dbReference>
<evidence type="ECO:0000256" key="5">
    <source>
        <dbReference type="SAM" id="Phobius"/>
    </source>
</evidence>
<comment type="caution">
    <text evidence="7">The sequence shown here is derived from an EMBL/GenBank/DDBJ whole genome shotgun (WGS) entry which is preliminary data.</text>
</comment>
<comment type="subcellular location">
    <subcellularLocation>
        <location evidence="1">Membrane</location>
    </subcellularLocation>
</comment>
<dbReference type="EMBL" id="JAUIQD010000003">
    <property type="protein sequence ID" value="KAK3357527.1"/>
    <property type="molecule type" value="Genomic_DNA"/>
</dbReference>
<evidence type="ECO:0000256" key="2">
    <source>
        <dbReference type="ARBA" id="ARBA00022692"/>
    </source>
</evidence>
<keyword evidence="4 5" id="KW-0472">Membrane</keyword>
<feature type="transmembrane region" description="Helical" evidence="5">
    <location>
        <begin position="150"/>
        <end position="173"/>
    </location>
</feature>
<dbReference type="Proteomes" id="UP001275084">
    <property type="component" value="Unassembled WGS sequence"/>
</dbReference>
<dbReference type="PANTHER" id="PTHR23241:SF106">
    <property type="entry name" value="DUF4149 DOMAIN-CONTAINING PROTEIN"/>
    <property type="match status" value="1"/>
</dbReference>
<feature type="transmembrane region" description="Helical" evidence="5">
    <location>
        <begin position="48"/>
        <end position="71"/>
    </location>
</feature>
<feature type="transmembrane region" description="Helical" evidence="5">
    <location>
        <begin position="91"/>
        <end position="114"/>
    </location>
</feature>
<sequence length="179" mass="19250">MAGTGLFSPAPYHILSYGTLLGTTFFHTFVGGIVSFQELSRPQFALLMAKLFPVYFSMQTALPVVLALTFPAKTTLGSSGIAGVLDTENRWGVLVPIATAFLSALANLAVVGPATTECMHQRKLQEKKDGKKSYDAPPRSQEMAALNKQFGMLHGVSSMLNLVSFIGTVSYAWSLASRL</sequence>
<reference evidence="7" key="2">
    <citation type="submission" date="2023-06" db="EMBL/GenBank/DDBJ databases">
        <authorList>
            <consortium name="Lawrence Berkeley National Laboratory"/>
            <person name="Haridas S."/>
            <person name="Hensen N."/>
            <person name="Bonometti L."/>
            <person name="Westerberg I."/>
            <person name="Brannstrom I.O."/>
            <person name="Guillou S."/>
            <person name="Cros-Aarteil S."/>
            <person name="Calhoun S."/>
            <person name="Kuo A."/>
            <person name="Mondo S."/>
            <person name="Pangilinan J."/>
            <person name="Riley R."/>
            <person name="Labutti K."/>
            <person name="Andreopoulos B."/>
            <person name="Lipzen A."/>
            <person name="Chen C."/>
            <person name="Yanf M."/>
            <person name="Daum C."/>
            <person name="Ng V."/>
            <person name="Clum A."/>
            <person name="Steindorff A."/>
            <person name="Ohm R."/>
            <person name="Martin F."/>
            <person name="Silar P."/>
            <person name="Natvig D."/>
            <person name="Lalanne C."/>
            <person name="Gautier V."/>
            <person name="Ament-Velasquez S.L."/>
            <person name="Kruys A."/>
            <person name="Hutchinson M.I."/>
            <person name="Powell A.J."/>
            <person name="Barry K."/>
            <person name="Miller A.N."/>
            <person name="Grigoriev I.V."/>
            <person name="Debuchy R."/>
            <person name="Gladieux P."/>
            <person name="Thoren M.H."/>
            <person name="Johannesson H."/>
        </authorList>
    </citation>
    <scope>NUCLEOTIDE SEQUENCE</scope>
    <source>
        <strain evidence="7">CBS 955.72</strain>
    </source>
</reference>
<feature type="transmembrane region" description="Helical" evidence="5">
    <location>
        <begin position="14"/>
        <end position="36"/>
    </location>
</feature>
<protein>
    <recommendedName>
        <fullName evidence="6">TMEM205-like domain-containing protein</fullName>
    </recommendedName>
</protein>
<dbReference type="GO" id="GO:0016020">
    <property type="term" value="C:membrane"/>
    <property type="evidence" value="ECO:0007669"/>
    <property type="project" value="UniProtKB-SubCell"/>
</dbReference>
<dbReference type="PANTHER" id="PTHR23241">
    <property type="entry name" value="LATE EMBRYOGENESIS ABUNDANT PLANTS LEA-RELATED"/>
    <property type="match status" value="1"/>
</dbReference>
<gene>
    <name evidence="7" type="ORF">B0T25DRAFT_161621</name>
</gene>
<name>A0AAJ0HMB3_9PEZI</name>